<evidence type="ECO:0000259" key="3">
    <source>
        <dbReference type="Pfam" id="PF12937"/>
    </source>
</evidence>
<dbReference type="Gene3D" id="1.20.1280.50">
    <property type="match status" value="1"/>
</dbReference>
<feature type="region of interest" description="Disordered" evidence="2">
    <location>
        <begin position="219"/>
        <end position="238"/>
    </location>
</feature>
<feature type="domain" description="F-box" evidence="3">
    <location>
        <begin position="43"/>
        <end position="93"/>
    </location>
</feature>
<dbReference type="Proteomes" id="UP000001861">
    <property type="component" value="Unassembled WGS sequence"/>
</dbReference>
<evidence type="ECO:0000256" key="1">
    <source>
        <dbReference type="SAM" id="Coils"/>
    </source>
</evidence>
<evidence type="ECO:0000313" key="5">
    <source>
        <dbReference type="Proteomes" id="UP000001861"/>
    </source>
</evidence>
<dbReference type="RefSeq" id="XP_001839132.2">
    <property type="nucleotide sequence ID" value="XM_001839080.2"/>
</dbReference>
<keyword evidence="1" id="KW-0175">Coiled coil</keyword>
<dbReference type="SUPFAM" id="SSF81383">
    <property type="entry name" value="F-box domain"/>
    <property type="match status" value="1"/>
</dbReference>
<dbReference type="GeneID" id="6015739"/>
<keyword evidence="5" id="KW-1185">Reference proteome</keyword>
<proteinExistence type="predicted"/>
<feature type="coiled-coil region" evidence="1">
    <location>
        <begin position="15"/>
        <end position="42"/>
    </location>
</feature>
<dbReference type="InterPro" id="IPR001810">
    <property type="entry name" value="F-box_dom"/>
</dbReference>
<dbReference type="OMA" id="TWISITH"/>
<organism evidence="4 5">
    <name type="scientific">Coprinopsis cinerea (strain Okayama-7 / 130 / ATCC MYA-4618 / FGSC 9003)</name>
    <name type="common">Inky cap fungus</name>
    <name type="synonym">Hormographiella aspergillata</name>
    <dbReference type="NCBI Taxonomy" id="240176"/>
    <lineage>
        <taxon>Eukaryota</taxon>
        <taxon>Fungi</taxon>
        <taxon>Dikarya</taxon>
        <taxon>Basidiomycota</taxon>
        <taxon>Agaricomycotina</taxon>
        <taxon>Agaricomycetes</taxon>
        <taxon>Agaricomycetidae</taxon>
        <taxon>Agaricales</taxon>
        <taxon>Agaricineae</taxon>
        <taxon>Psathyrellaceae</taxon>
        <taxon>Coprinopsis</taxon>
    </lineage>
</organism>
<dbReference type="KEGG" id="cci:CC1G_08858"/>
<dbReference type="OrthoDB" id="2884925at2759"/>
<dbReference type="InParanoid" id="A8P6D1"/>
<name>A8P6D1_COPC7</name>
<evidence type="ECO:0000313" key="4">
    <source>
        <dbReference type="EMBL" id="EAU82701.2"/>
    </source>
</evidence>
<sequence>MTAPTKASEGGSSAIARLDAQILALESEVIRLKQERNEMLKVSQLPIETLCQIFLLVPEKTSAGHQRLGWVRITHVCRRWRTAALGCPLLWSALSSLYPPEWLDVMGARSTTAPLSIHFDRLPMVTQAERITQSKLRKVLKQTDRLQHISLTADPLCLQTMLKPLVAPLPLLETATITSIDPYEHSDVLADDMRMWMLTSTTCYLTAYLAGTLRSYEPSRSSDASRGYGDQPCHTFQT</sequence>
<dbReference type="Pfam" id="PF12937">
    <property type="entry name" value="F-box-like"/>
    <property type="match status" value="1"/>
</dbReference>
<dbReference type="InterPro" id="IPR036047">
    <property type="entry name" value="F-box-like_dom_sf"/>
</dbReference>
<accession>A8P6D1</accession>
<dbReference type="HOGENOM" id="CLU_1165755_0_0_1"/>
<reference evidence="4 5" key="1">
    <citation type="journal article" date="2010" name="Proc. Natl. Acad. Sci. U.S.A.">
        <title>Insights into evolution of multicellular fungi from the assembled chromosomes of the mushroom Coprinopsis cinerea (Coprinus cinereus).</title>
        <authorList>
            <person name="Stajich J.E."/>
            <person name="Wilke S.K."/>
            <person name="Ahren D."/>
            <person name="Au C.H."/>
            <person name="Birren B.W."/>
            <person name="Borodovsky M."/>
            <person name="Burns C."/>
            <person name="Canback B."/>
            <person name="Casselton L.A."/>
            <person name="Cheng C.K."/>
            <person name="Deng J."/>
            <person name="Dietrich F.S."/>
            <person name="Fargo D.C."/>
            <person name="Farman M.L."/>
            <person name="Gathman A.C."/>
            <person name="Goldberg J."/>
            <person name="Guigo R."/>
            <person name="Hoegger P.J."/>
            <person name="Hooker J.B."/>
            <person name="Huggins A."/>
            <person name="James T.Y."/>
            <person name="Kamada T."/>
            <person name="Kilaru S."/>
            <person name="Kodira C."/>
            <person name="Kues U."/>
            <person name="Kupfer D."/>
            <person name="Kwan H.S."/>
            <person name="Lomsadze A."/>
            <person name="Li W."/>
            <person name="Lilly W.W."/>
            <person name="Ma L.J."/>
            <person name="Mackey A.J."/>
            <person name="Manning G."/>
            <person name="Martin F."/>
            <person name="Muraguchi H."/>
            <person name="Natvig D.O."/>
            <person name="Palmerini H."/>
            <person name="Ramesh M.A."/>
            <person name="Rehmeyer C.J."/>
            <person name="Roe B.A."/>
            <person name="Shenoy N."/>
            <person name="Stanke M."/>
            <person name="Ter-Hovhannisyan V."/>
            <person name="Tunlid A."/>
            <person name="Velagapudi R."/>
            <person name="Vision T.J."/>
            <person name="Zeng Q."/>
            <person name="Zolan M.E."/>
            <person name="Pukkila P.J."/>
        </authorList>
    </citation>
    <scope>NUCLEOTIDE SEQUENCE [LARGE SCALE GENOMIC DNA]</scope>
    <source>
        <strain evidence="5">Okayama-7 / 130 / ATCC MYA-4618 / FGSC 9003</strain>
    </source>
</reference>
<dbReference type="VEuPathDB" id="FungiDB:CC1G_08858"/>
<protein>
    <recommendedName>
        <fullName evidence="3">F-box domain-containing protein</fullName>
    </recommendedName>
</protein>
<comment type="caution">
    <text evidence="4">The sequence shown here is derived from an EMBL/GenBank/DDBJ whole genome shotgun (WGS) entry which is preliminary data.</text>
</comment>
<dbReference type="EMBL" id="AACS02000005">
    <property type="protein sequence ID" value="EAU82701.2"/>
    <property type="molecule type" value="Genomic_DNA"/>
</dbReference>
<evidence type="ECO:0000256" key="2">
    <source>
        <dbReference type="SAM" id="MobiDB-lite"/>
    </source>
</evidence>
<gene>
    <name evidence="4" type="ORF">CC1G_08858</name>
</gene>
<dbReference type="AlphaFoldDB" id="A8P6D1"/>